<gene>
    <name evidence="3" type="ORF">CYFUS_009442</name>
</gene>
<evidence type="ECO:0000256" key="2">
    <source>
        <dbReference type="SAM" id="SignalP"/>
    </source>
</evidence>
<dbReference type="EMBL" id="CP022098">
    <property type="protein sequence ID" value="ATB43961.1"/>
    <property type="molecule type" value="Genomic_DNA"/>
</dbReference>
<dbReference type="RefSeq" id="WP_157759075.1">
    <property type="nucleotide sequence ID" value="NZ_CP022098.1"/>
</dbReference>
<evidence type="ECO:0000313" key="3">
    <source>
        <dbReference type="EMBL" id="ATB43961.1"/>
    </source>
</evidence>
<dbReference type="Proteomes" id="UP000217257">
    <property type="component" value="Chromosome"/>
</dbReference>
<dbReference type="AlphaFoldDB" id="A0A250JKN6"/>
<organism evidence="3 4">
    <name type="scientific">Cystobacter fuscus</name>
    <dbReference type="NCBI Taxonomy" id="43"/>
    <lineage>
        <taxon>Bacteria</taxon>
        <taxon>Pseudomonadati</taxon>
        <taxon>Myxococcota</taxon>
        <taxon>Myxococcia</taxon>
        <taxon>Myxococcales</taxon>
        <taxon>Cystobacterineae</taxon>
        <taxon>Archangiaceae</taxon>
        <taxon>Cystobacter</taxon>
    </lineage>
</organism>
<dbReference type="KEGG" id="cfus:CYFUS_009442"/>
<proteinExistence type="predicted"/>
<feature type="signal peptide" evidence="2">
    <location>
        <begin position="1"/>
        <end position="22"/>
    </location>
</feature>
<sequence>MTRVWRKSMLVLLGLLGLGGCAGPSRTQKSSALEDARRAEERLAEQVELQESSADEDERTERESFAQKAIAALREAGETRPIRYDAEGFLLELGDKDPSTVFLGNFFDEYRATPPEQRHEVLGRLTHVRSPPTMPEAFADVRPHLMPVVRGRAFFERLRLEVKGRKDLSTLLSWKPLGGFLGVGLAFDGPDTLRYLGPDELRRWGVSFEEALTLALENLRQRSPESLERLAPGTCQAPWQDTYAASRLLLEEVVRRCPVRGEPVVLVPHRDLLLITGSDDEDGLSRVARMSLDALLAPRAQDGRALRLTSGTWVPFMPERLSNAWKDFRQLELFTQARDYDEQTQQLDKHYQGTGEDVFVAAFTPYQDEHGRSLSYAVWQKGMTTLLPRAELIFFVDPAQGERAAPVGVARWEDVAKVTGALGTPVEGLYPERYRVRDFPSDEQLARWRGDPGDLFDENER</sequence>
<feature type="region of interest" description="Disordered" evidence="1">
    <location>
        <begin position="24"/>
        <end position="62"/>
    </location>
</feature>
<evidence type="ECO:0008006" key="5">
    <source>
        <dbReference type="Google" id="ProtNLM"/>
    </source>
</evidence>
<name>A0A250JKN6_9BACT</name>
<dbReference type="PROSITE" id="PS51257">
    <property type="entry name" value="PROKAR_LIPOPROTEIN"/>
    <property type="match status" value="1"/>
</dbReference>
<keyword evidence="2" id="KW-0732">Signal</keyword>
<accession>A0A250JKN6</accession>
<evidence type="ECO:0000313" key="4">
    <source>
        <dbReference type="Proteomes" id="UP000217257"/>
    </source>
</evidence>
<feature type="compositionally biased region" description="Basic and acidic residues" evidence="1">
    <location>
        <begin position="32"/>
        <end position="45"/>
    </location>
</feature>
<protein>
    <recommendedName>
        <fullName evidence="5">Lipoprotein</fullName>
    </recommendedName>
</protein>
<feature type="chain" id="PRO_5013395338" description="Lipoprotein" evidence="2">
    <location>
        <begin position="23"/>
        <end position="461"/>
    </location>
</feature>
<reference evidence="3 4" key="1">
    <citation type="submission" date="2017-06" db="EMBL/GenBank/DDBJ databases">
        <title>Sequencing and comparative analysis of myxobacterial genomes.</title>
        <authorList>
            <person name="Rupp O."/>
            <person name="Goesmann A."/>
            <person name="Sogaard-Andersen L."/>
        </authorList>
    </citation>
    <scope>NUCLEOTIDE SEQUENCE [LARGE SCALE GENOMIC DNA]</scope>
    <source>
        <strain evidence="3 4">DSM 52655</strain>
    </source>
</reference>
<evidence type="ECO:0000256" key="1">
    <source>
        <dbReference type="SAM" id="MobiDB-lite"/>
    </source>
</evidence>